<dbReference type="Proteomes" id="UP000014500">
    <property type="component" value="Unassembled WGS sequence"/>
</dbReference>
<dbReference type="SUPFAM" id="SSF52540">
    <property type="entry name" value="P-loop containing nucleoside triphosphate hydrolases"/>
    <property type="match status" value="1"/>
</dbReference>
<dbReference type="PANTHER" id="PTHR47977">
    <property type="entry name" value="RAS-RELATED PROTEIN RAB"/>
    <property type="match status" value="1"/>
</dbReference>
<name>T1JJ01_STRMM</name>
<accession>T1JJ01</accession>
<dbReference type="InterPro" id="IPR001806">
    <property type="entry name" value="Small_GTPase"/>
</dbReference>
<organism evidence="3 4">
    <name type="scientific">Strigamia maritima</name>
    <name type="common">European centipede</name>
    <name type="synonym">Geophilus maritimus</name>
    <dbReference type="NCBI Taxonomy" id="126957"/>
    <lineage>
        <taxon>Eukaryota</taxon>
        <taxon>Metazoa</taxon>
        <taxon>Ecdysozoa</taxon>
        <taxon>Arthropoda</taxon>
        <taxon>Myriapoda</taxon>
        <taxon>Chilopoda</taxon>
        <taxon>Pleurostigmophora</taxon>
        <taxon>Geophilomorpha</taxon>
        <taxon>Linotaeniidae</taxon>
        <taxon>Strigamia</taxon>
    </lineage>
</organism>
<dbReference type="HOGENOM" id="CLU_041217_10_7_1"/>
<dbReference type="InterPro" id="IPR005225">
    <property type="entry name" value="Small_GTP-bd"/>
</dbReference>
<dbReference type="SMART" id="SM00175">
    <property type="entry name" value="RAB"/>
    <property type="match status" value="1"/>
</dbReference>
<dbReference type="PhylomeDB" id="T1JJ01"/>
<dbReference type="SMART" id="SM00174">
    <property type="entry name" value="RHO"/>
    <property type="match status" value="1"/>
</dbReference>
<protein>
    <submittedName>
        <fullName evidence="3">Uncharacterized protein</fullName>
    </submittedName>
</protein>
<dbReference type="EMBL" id="JH431176">
    <property type="status" value="NOT_ANNOTATED_CDS"/>
    <property type="molecule type" value="Genomic_DNA"/>
</dbReference>
<dbReference type="Pfam" id="PF00071">
    <property type="entry name" value="Ras"/>
    <property type="match status" value="1"/>
</dbReference>
<dbReference type="OMA" id="MISCEDR"/>
<reference evidence="4" key="1">
    <citation type="submission" date="2011-05" db="EMBL/GenBank/DDBJ databases">
        <authorList>
            <person name="Richards S.R."/>
            <person name="Qu J."/>
            <person name="Jiang H."/>
            <person name="Jhangiani S.N."/>
            <person name="Agravi P."/>
            <person name="Goodspeed R."/>
            <person name="Gross S."/>
            <person name="Mandapat C."/>
            <person name="Jackson L."/>
            <person name="Mathew T."/>
            <person name="Pu L."/>
            <person name="Thornton R."/>
            <person name="Saada N."/>
            <person name="Wilczek-Boney K.B."/>
            <person name="Lee S."/>
            <person name="Kovar C."/>
            <person name="Wu Y."/>
            <person name="Scherer S.E."/>
            <person name="Worley K.C."/>
            <person name="Muzny D.M."/>
            <person name="Gibbs R."/>
        </authorList>
    </citation>
    <scope>NUCLEOTIDE SEQUENCE</scope>
    <source>
        <strain evidence="4">Brora</strain>
    </source>
</reference>
<reference evidence="3" key="2">
    <citation type="submission" date="2015-02" db="UniProtKB">
        <authorList>
            <consortium name="EnsemblMetazoa"/>
        </authorList>
    </citation>
    <scope>IDENTIFICATION</scope>
</reference>
<dbReference type="GO" id="GO:0003924">
    <property type="term" value="F:GTPase activity"/>
    <property type="evidence" value="ECO:0007669"/>
    <property type="project" value="InterPro"/>
</dbReference>
<dbReference type="InterPro" id="IPR050227">
    <property type="entry name" value="Rab"/>
</dbReference>
<evidence type="ECO:0000256" key="2">
    <source>
        <dbReference type="ARBA" id="ARBA00023134"/>
    </source>
</evidence>
<keyword evidence="2" id="KW-0342">GTP-binding</keyword>
<dbReference type="InterPro" id="IPR027417">
    <property type="entry name" value="P-loop_NTPase"/>
</dbReference>
<dbReference type="PROSITE" id="PS51419">
    <property type="entry name" value="RAB"/>
    <property type="match status" value="1"/>
</dbReference>
<dbReference type="STRING" id="126957.T1JJ01"/>
<dbReference type="PROSITE" id="PS51421">
    <property type="entry name" value="RAS"/>
    <property type="match status" value="1"/>
</dbReference>
<dbReference type="CDD" id="cd00154">
    <property type="entry name" value="Rab"/>
    <property type="match status" value="1"/>
</dbReference>
<evidence type="ECO:0000256" key="1">
    <source>
        <dbReference type="ARBA" id="ARBA00022741"/>
    </source>
</evidence>
<proteinExistence type="predicted"/>
<dbReference type="EnsemblMetazoa" id="SMAR013832-RA">
    <property type="protein sequence ID" value="SMAR013832-PA"/>
    <property type="gene ID" value="SMAR013832"/>
</dbReference>
<evidence type="ECO:0000313" key="4">
    <source>
        <dbReference type="Proteomes" id="UP000014500"/>
    </source>
</evidence>
<dbReference type="PRINTS" id="PR00449">
    <property type="entry name" value="RASTRNSFRMNG"/>
</dbReference>
<evidence type="ECO:0000313" key="3">
    <source>
        <dbReference type="EnsemblMetazoa" id="SMAR013832-PA"/>
    </source>
</evidence>
<dbReference type="eggNOG" id="KOG0078">
    <property type="taxonomic scope" value="Eukaryota"/>
</dbReference>
<dbReference type="AlphaFoldDB" id="T1JJ01"/>
<dbReference type="GO" id="GO:0005525">
    <property type="term" value="F:GTP binding"/>
    <property type="evidence" value="ECO:0007669"/>
    <property type="project" value="UniProtKB-KW"/>
</dbReference>
<keyword evidence="4" id="KW-1185">Reference proteome</keyword>
<keyword evidence="1" id="KW-0547">Nucleotide-binding</keyword>
<dbReference type="SMART" id="SM00173">
    <property type="entry name" value="RAS"/>
    <property type="match status" value="1"/>
</dbReference>
<sequence>MKTFNVDDINVTLQLWDTAGQERFRSLTKSYFRKADGVMLLFDCTNERSFLNVRNWMEAIDDVVDKRLPIMLCSNKTDMRPTALMQGRTIVEPQTGELLARDFGAIYIETSAKNGENISTAMIQLTRQMISCEDRDVKFRSSVIDV</sequence>
<dbReference type="NCBIfam" id="TIGR00231">
    <property type="entry name" value="small_GTP"/>
    <property type="match status" value="1"/>
</dbReference>
<dbReference type="FunFam" id="3.40.50.300:FF:001447">
    <property type="entry name" value="Ras-related protein Rab-1B"/>
    <property type="match status" value="1"/>
</dbReference>
<dbReference type="Gene3D" id="3.40.50.300">
    <property type="entry name" value="P-loop containing nucleotide triphosphate hydrolases"/>
    <property type="match status" value="1"/>
</dbReference>